<comment type="caution">
    <text evidence="1">The sequence shown here is derived from an EMBL/GenBank/DDBJ whole genome shotgun (WGS) entry which is preliminary data.</text>
</comment>
<accession>A0ABR6C2H3</accession>
<proteinExistence type="predicted"/>
<evidence type="ECO:0008006" key="3">
    <source>
        <dbReference type="Google" id="ProtNLM"/>
    </source>
</evidence>
<dbReference type="Pfam" id="PF16677">
    <property type="entry name" value="GP3_package"/>
    <property type="match status" value="1"/>
</dbReference>
<sequence>MPAPTPFWKARSSYGAVFATPDALWAACSEYFDWVEANPLFEARPFAYQGEVKVEQIERMRAMTISGLCIFLGIGRATWDGYGERDGYDEVTARAEAVIRTQKFEAAAADLLNPTIVARELGLADKAEVTGKGGAALTSAVDELSKNDIARRVAFLLAQGLNSAAQ</sequence>
<evidence type="ECO:0000313" key="1">
    <source>
        <dbReference type="EMBL" id="MBA9019184.1"/>
    </source>
</evidence>
<evidence type="ECO:0000313" key="2">
    <source>
        <dbReference type="Proteomes" id="UP000587524"/>
    </source>
</evidence>
<reference evidence="1 2" key="1">
    <citation type="submission" date="2020-08" db="EMBL/GenBank/DDBJ databases">
        <title>Genomic Encyclopedia of Type Strains, Phase IV (KMG-IV): sequencing the most valuable type-strain genomes for metagenomic binning, comparative biology and taxonomic classification.</title>
        <authorList>
            <person name="Goeker M."/>
        </authorList>
    </citation>
    <scope>NUCLEOTIDE SEQUENCE [LARGE SCALE GENOMIC DNA]</scope>
    <source>
        <strain evidence="1 2">DSM 17455</strain>
    </source>
</reference>
<name>A0ABR6C2H3_9HYPH</name>
<keyword evidence="2" id="KW-1185">Reference proteome</keyword>
<organism evidence="1 2">
    <name type="scientific">Aminobacter ciceronei</name>
    <dbReference type="NCBI Taxonomy" id="150723"/>
    <lineage>
        <taxon>Bacteria</taxon>
        <taxon>Pseudomonadati</taxon>
        <taxon>Pseudomonadota</taxon>
        <taxon>Alphaproteobacteria</taxon>
        <taxon>Hyphomicrobiales</taxon>
        <taxon>Phyllobacteriaceae</taxon>
        <taxon>Aminobacter</taxon>
    </lineage>
</organism>
<dbReference type="EMBL" id="JACJHZ010000004">
    <property type="protein sequence ID" value="MBA9019184.1"/>
    <property type="molecule type" value="Genomic_DNA"/>
</dbReference>
<gene>
    <name evidence="1" type="ORF">HNQ97_001175</name>
</gene>
<protein>
    <recommendedName>
        <fullName evidence="3">DNA-packaging protein</fullName>
    </recommendedName>
</protein>
<dbReference type="InterPro" id="IPR032066">
    <property type="entry name" value="GP3_package"/>
</dbReference>
<dbReference type="Gene3D" id="1.10.132.80">
    <property type="match status" value="1"/>
</dbReference>
<dbReference type="Proteomes" id="UP000587524">
    <property type="component" value="Unassembled WGS sequence"/>
</dbReference>
<dbReference type="RefSeq" id="WP_182573638.1">
    <property type="nucleotide sequence ID" value="NZ_JACJHY010000004.1"/>
</dbReference>